<dbReference type="Gene3D" id="3.90.550.10">
    <property type="entry name" value="Spore Coat Polysaccharide Biosynthesis Protein SpsA, Chain A"/>
    <property type="match status" value="1"/>
</dbReference>
<evidence type="ECO:0000259" key="1">
    <source>
        <dbReference type="Pfam" id="PF00535"/>
    </source>
</evidence>
<accession>A0A1H7IH41</accession>
<dbReference type="Proteomes" id="UP000198916">
    <property type="component" value="Unassembled WGS sequence"/>
</dbReference>
<protein>
    <submittedName>
        <fullName evidence="2">Glycosyltransferase involved in cell wall bisynthesis</fullName>
    </submittedName>
</protein>
<feature type="domain" description="Glycosyltransferase 2-like" evidence="1">
    <location>
        <begin position="17"/>
        <end position="145"/>
    </location>
</feature>
<sequence>MSNYYTNTCCMGNVLLSIIIPCYNHGQYLMEAINCFPDYWHQEKYEIVIINDGSTETHTLETLQELARQGYRVIHQQNQGLCSARNNGINASAGKYILPLDSDDKVSIQYIYEAIEILENQPEYTVVYCDGEYFNAKTGPWIIGEFNLQRLMLWNYMHVSAVFRREAWQKVGGYDMNLNRLGFEDWDLWLSIAFTGGKFYYLKKSLFAYRISPNSMVRSFTGSKYKQMQDYIHQKHRTYLSRDHLNNHLVLFMKRSKRLWIKLFLRIYFPGYLSKLVKKGKVDDVNIF</sequence>
<keyword evidence="3" id="KW-1185">Reference proteome</keyword>
<evidence type="ECO:0000313" key="2">
    <source>
        <dbReference type="EMBL" id="SEK61644.1"/>
    </source>
</evidence>
<keyword evidence="2" id="KW-0808">Transferase</keyword>
<dbReference type="InterPro" id="IPR050834">
    <property type="entry name" value="Glycosyltransf_2"/>
</dbReference>
<dbReference type="GO" id="GO:0016740">
    <property type="term" value="F:transferase activity"/>
    <property type="evidence" value="ECO:0007669"/>
    <property type="project" value="UniProtKB-KW"/>
</dbReference>
<dbReference type="PANTHER" id="PTHR43685:SF2">
    <property type="entry name" value="GLYCOSYLTRANSFERASE 2-LIKE DOMAIN-CONTAINING PROTEIN"/>
    <property type="match status" value="1"/>
</dbReference>
<dbReference type="CDD" id="cd00761">
    <property type="entry name" value="Glyco_tranf_GTA_type"/>
    <property type="match status" value="1"/>
</dbReference>
<reference evidence="3" key="1">
    <citation type="submission" date="2016-10" db="EMBL/GenBank/DDBJ databases">
        <authorList>
            <person name="Varghese N."/>
            <person name="Submissions S."/>
        </authorList>
    </citation>
    <scope>NUCLEOTIDE SEQUENCE [LARGE SCALE GENOMIC DNA]</scope>
    <source>
        <strain evidence="3">Jip14</strain>
    </source>
</reference>
<dbReference type="OrthoDB" id="6638511at2"/>
<dbReference type="RefSeq" id="WP_143053811.1">
    <property type="nucleotide sequence ID" value="NZ_FNZR01000002.1"/>
</dbReference>
<gene>
    <name evidence="2" type="ORF">SAMN05421740_102233</name>
</gene>
<dbReference type="PANTHER" id="PTHR43685">
    <property type="entry name" value="GLYCOSYLTRANSFERASE"/>
    <property type="match status" value="1"/>
</dbReference>
<dbReference type="InterPro" id="IPR029044">
    <property type="entry name" value="Nucleotide-diphossugar_trans"/>
</dbReference>
<dbReference type="Pfam" id="PF00535">
    <property type="entry name" value="Glycos_transf_2"/>
    <property type="match status" value="1"/>
</dbReference>
<proteinExistence type="predicted"/>
<dbReference type="AlphaFoldDB" id="A0A1H7IH41"/>
<dbReference type="InterPro" id="IPR001173">
    <property type="entry name" value="Glyco_trans_2-like"/>
</dbReference>
<evidence type="ECO:0000313" key="3">
    <source>
        <dbReference type="Proteomes" id="UP000198916"/>
    </source>
</evidence>
<organism evidence="2 3">
    <name type="scientific">Parapedobacter koreensis</name>
    <dbReference type="NCBI Taxonomy" id="332977"/>
    <lineage>
        <taxon>Bacteria</taxon>
        <taxon>Pseudomonadati</taxon>
        <taxon>Bacteroidota</taxon>
        <taxon>Sphingobacteriia</taxon>
        <taxon>Sphingobacteriales</taxon>
        <taxon>Sphingobacteriaceae</taxon>
        <taxon>Parapedobacter</taxon>
    </lineage>
</organism>
<dbReference type="STRING" id="332977.SAMN05421740_102233"/>
<dbReference type="EMBL" id="FNZR01000002">
    <property type="protein sequence ID" value="SEK61644.1"/>
    <property type="molecule type" value="Genomic_DNA"/>
</dbReference>
<dbReference type="SUPFAM" id="SSF53448">
    <property type="entry name" value="Nucleotide-diphospho-sugar transferases"/>
    <property type="match status" value="1"/>
</dbReference>
<name>A0A1H7IH41_9SPHI</name>